<dbReference type="AlphaFoldDB" id="A0A0D0CWA1"/>
<dbReference type="OrthoDB" id="10343820at2759"/>
<reference evidence="1 2" key="1">
    <citation type="submission" date="2014-04" db="EMBL/GenBank/DDBJ databases">
        <authorList>
            <consortium name="DOE Joint Genome Institute"/>
            <person name="Kuo A."/>
            <person name="Kohler A."/>
            <person name="Jargeat P."/>
            <person name="Nagy L.G."/>
            <person name="Floudas D."/>
            <person name="Copeland A."/>
            <person name="Barry K.W."/>
            <person name="Cichocki N."/>
            <person name="Veneault-Fourrey C."/>
            <person name="LaButti K."/>
            <person name="Lindquist E.A."/>
            <person name="Lipzen A."/>
            <person name="Lundell T."/>
            <person name="Morin E."/>
            <person name="Murat C."/>
            <person name="Sun H."/>
            <person name="Tunlid A."/>
            <person name="Henrissat B."/>
            <person name="Grigoriev I.V."/>
            <person name="Hibbett D.S."/>
            <person name="Martin F."/>
            <person name="Nordberg H.P."/>
            <person name="Cantor M.N."/>
            <person name="Hua S.X."/>
        </authorList>
    </citation>
    <scope>NUCLEOTIDE SEQUENCE [LARGE SCALE GENOMIC DNA]</scope>
    <source>
        <strain evidence="1 2">Ve08.2h10</strain>
    </source>
</reference>
<reference evidence="2" key="2">
    <citation type="submission" date="2015-01" db="EMBL/GenBank/DDBJ databases">
        <title>Evolutionary Origins and Diversification of the Mycorrhizal Mutualists.</title>
        <authorList>
            <consortium name="DOE Joint Genome Institute"/>
            <consortium name="Mycorrhizal Genomics Consortium"/>
            <person name="Kohler A."/>
            <person name="Kuo A."/>
            <person name="Nagy L.G."/>
            <person name="Floudas D."/>
            <person name="Copeland A."/>
            <person name="Barry K.W."/>
            <person name="Cichocki N."/>
            <person name="Veneault-Fourrey C."/>
            <person name="LaButti K."/>
            <person name="Lindquist E.A."/>
            <person name="Lipzen A."/>
            <person name="Lundell T."/>
            <person name="Morin E."/>
            <person name="Murat C."/>
            <person name="Riley R."/>
            <person name="Ohm R."/>
            <person name="Sun H."/>
            <person name="Tunlid A."/>
            <person name="Henrissat B."/>
            <person name="Grigoriev I.V."/>
            <person name="Hibbett D.S."/>
            <person name="Martin F."/>
        </authorList>
    </citation>
    <scope>NUCLEOTIDE SEQUENCE [LARGE SCALE GENOMIC DNA]</scope>
    <source>
        <strain evidence="2">Ve08.2h10</strain>
    </source>
</reference>
<gene>
    <name evidence="1" type="ORF">PAXRUDRAFT_160293</name>
</gene>
<sequence length="121" mass="13790">DAIQDMAKDLWSNYCNAEEVFAIDIAAEFRQLICNATSVGDVTSTALNFDRHGEHGPMAPINPHHNAPLVEAFTKYYNQWAQLHLRCCRELVVELMLLHQMEGLEDLIQCAEGLDAEWMRD</sequence>
<evidence type="ECO:0000313" key="1">
    <source>
        <dbReference type="EMBL" id="KIK79798.1"/>
    </source>
</evidence>
<dbReference type="HOGENOM" id="CLU_137504_0_0_1"/>
<protein>
    <submittedName>
        <fullName evidence="1">Uncharacterized protein</fullName>
    </submittedName>
</protein>
<organism evidence="1 2">
    <name type="scientific">Paxillus rubicundulus Ve08.2h10</name>
    <dbReference type="NCBI Taxonomy" id="930991"/>
    <lineage>
        <taxon>Eukaryota</taxon>
        <taxon>Fungi</taxon>
        <taxon>Dikarya</taxon>
        <taxon>Basidiomycota</taxon>
        <taxon>Agaricomycotina</taxon>
        <taxon>Agaricomycetes</taxon>
        <taxon>Agaricomycetidae</taxon>
        <taxon>Boletales</taxon>
        <taxon>Paxilineae</taxon>
        <taxon>Paxillaceae</taxon>
        <taxon>Paxillus</taxon>
    </lineage>
</organism>
<accession>A0A0D0CWA1</accession>
<dbReference type="EMBL" id="KN826180">
    <property type="protein sequence ID" value="KIK79798.1"/>
    <property type="molecule type" value="Genomic_DNA"/>
</dbReference>
<proteinExistence type="predicted"/>
<keyword evidence="2" id="KW-1185">Reference proteome</keyword>
<dbReference type="Proteomes" id="UP000054538">
    <property type="component" value="Unassembled WGS sequence"/>
</dbReference>
<evidence type="ECO:0000313" key="2">
    <source>
        <dbReference type="Proteomes" id="UP000054538"/>
    </source>
</evidence>
<dbReference type="InParanoid" id="A0A0D0CWA1"/>
<feature type="non-terminal residue" evidence="1">
    <location>
        <position position="1"/>
    </location>
</feature>
<name>A0A0D0CWA1_9AGAM</name>